<dbReference type="PROSITE" id="PS50082">
    <property type="entry name" value="WD_REPEATS_2"/>
    <property type="match status" value="1"/>
</dbReference>
<feature type="domain" description="IFT122 first beta-propeller" evidence="9">
    <location>
        <begin position="198"/>
        <end position="306"/>
    </location>
</feature>
<feature type="repeat" description="WD" evidence="7">
    <location>
        <begin position="55"/>
        <end position="86"/>
    </location>
</feature>
<name>A0A8S1CC70_9INSE</name>
<keyword evidence="4" id="KW-0677">Repeat</keyword>
<dbReference type="SMART" id="SM00320">
    <property type="entry name" value="WD40"/>
    <property type="match status" value="7"/>
</dbReference>
<evidence type="ECO:0000256" key="3">
    <source>
        <dbReference type="ARBA" id="ARBA00022574"/>
    </source>
</evidence>
<proteinExistence type="predicted"/>
<dbReference type="GO" id="GO:0035721">
    <property type="term" value="P:intraciliary retrograde transport"/>
    <property type="evidence" value="ECO:0007669"/>
    <property type="project" value="TreeGrafter"/>
</dbReference>
<dbReference type="Gene3D" id="1.25.40.470">
    <property type="match status" value="1"/>
</dbReference>
<dbReference type="Pfam" id="PF25143">
    <property type="entry name" value="Zn_ribbon_IFT122_C"/>
    <property type="match status" value="1"/>
</dbReference>
<keyword evidence="13" id="KW-1185">Reference proteome</keyword>
<dbReference type="AlphaFoldDB" id="A0A8S1CC70"/>
<dbReference type="InterPro" id="IPR056153">
    <property type="entry name" value="Beta-prop_IFT122_1st"/>
</dbReference>
<evidence type="ECO:0000259" key="10">
    <source>
        <dbReference type="Pfam" id="PF25144"/>
    </source>
</evidence>
<dbReference type="PROSITE" id="PS50294">
    <property type="entry name" value="WD_REPEATS_REGION"/>
    <property type="match status" value="1"/>
</dbReference>
<feature type="domain" description="IFT122 first beta-propeller" evidence="9">
    <location>
        <begin position="14"/>
        <end position="193"/>
    </location>
</feature>
<dbReference type="SUPFAM" id="SSF50978">
    <property type="entry name" value="WD40 repeat-like"/>
    <property type="match status" value="2"/>
</dbReference>
<organism evidence="12 13">
    <name type="scientific">Cloeon dipterum</name>
    <dbReference type="NCBI Taxonomy" id="197152"/>
    <lineage>
        <taxon>Eukaryota</taxon>
        <taxon>Metazoa</taxon>
        <taxon>Ecdysozoa</taxon>
        <taxon>Arthropoda</taxon>
        <taxon>Hexapoda</taxon>
        <taxon>Insecta</taxon>
        <taxon>Pterygota</taxon>
        <taxon>Palaeoptera</taxon>
        <taxon>Ephemeroptera</taxon>
        <taxon>Pisciforma</taxon>
        <taxon>Baetidae</taxon>
        <taxon>Cloeon</taxon>
    </lineage>
</organism>
<keyword evidence="3 7" id="KW-0853">WD repeat</keyword>
<dbReference type="Proteomes" id="UP000494165">
    <property type="component" value="Unassembled WGS sequence"/>
</dbReference>
<dbReference type="GO" id="GO:0061512">
    <property type="term" value="P:protein localization to cilium"/>
    <property type="evidence" value="ECO:0007669"/>
    <property type="project" value="TreeGrafter"/>
</dbReference>
<comment type="caution">
    <text evidence="12">The sequence shown here is derived from an EMBL/GenBank/DDBJ whole genome shotgun (WGS) entry which is preliminary data.</text>
</comment>
<dbReference type="InterPro" id="IPR039857">
    <property type="entry name" value="Ift122/121"/>
</dbReference>
<dbReference type="InterPro" id="IPR001680">
    <property type="entry name" value="WD40_rpt"/>
</dbReference>
<dbReference type="EMBL" id="CADEPI010000018">
    <property type="protein sequence ID" value="CAB3364917.1"/>
    <property type="molecule type" value="Genomic_DNA"/>
</dbReference>
<dbReference type="FunFam" id="2.130.10.10:FF:000176">
    <property type="entry name" value="Intraflagellar transport protein 122 homolog"/>
    <property type="match status" value="1"/>
</dbReference>
<evidence type="ECO:0000256" key="6">
    <source>
        <dbReference type="ARBA" id="ARBA00023273"/>
    </source>
</evidence>
<feature type="domain" description="IFT122 zinc ribbon" evidence="10">
    <location>
        <begin position="1003"/>
        <end position="1047"/>
    </location>
</feature>
<dbReference type="InterPro" id="IPR057411">
    <property type="entry name" value="TPR_IFT122"/>
</dbReference>
<evidence type="ECO:0000313" key="13">
    <source>
        <dbReference type="Proteomes" id="UP000494165"/>
    </source>
</evidence>
<accession>A0A8S1CC70</accession>
<evidence type="ECO:0000256" key="4">
    <source>
        <dbReference type="ARBA" id="ARBA00022737"/>
    </source>
</evidence>
<dbReference type="OrthoDB" id="10255582at2759"/>
<evidence type="ECO:0000256" key="7">
    <source>
        <dbReference type="PROSITE-ProRule" id="PRU00221"/>
    </source>
</evidence>
<feature type="domain" description="Intraflagellar transport protein 122 homolog TPR" evidence="11">
    <location>
        <begin position="573"/>
        <end position="946"/>
    </location>
</feature>
<dbReference type="GO" id="GO:0097730">
    <property type="term" value="C:non-motile cilium"/>
    <property type="evidence" value="ECO:0007669"/>
    <property type="project" value="TreeGrafter"/>
</dbReference>
<evidence type="ECO:0000256" key="5">
    <source>
        <dbReference type="ARBA" id="ARBA00023069"/>
    </source>
</evidence>
<comment type="subcellular location">
    <subcellularLocation>
        <location evidence="1">Cell projection</location>
        <location evidence="1">Cilium</location>
    </subcellularLocation>
</comment>
<protein>
    <recommendedName>
        <fullName evidence="2">Intraflagellar transport protein 122 homolog</fullName>
    </recommendedName>
</protein>
<sequence>MRTVPTWVDKVQDHDKVEQCVYDLCFSPDGAQLIVAAGQRVLVYDANDGSLIQPLKGHKDNVYCVNYAKDGKRFASGSSDKSVIIWTNKLEGILKYTHSDAIQCLAYNPISHQLASCAISDFGLWAPQQKAVQKHKSNARINACAWSNDGQILALGLASGCISLRSKTGEEKSRLERPGLFQSPIWGLAFNPAKDDGCDTLCVADWSQTLSFYAPVNKKEDIFSYKIAGKERSLGFDPLSISYFNQGQYLLVSGSGGNCILLTRDGVRLGVIGQQETWVWGVAARPDSNFIALGCNDGTIAYYQLVFSTVHGLYKERYAYRENMTDVIIQHLLTEQKVRIKCRELIKKIAIYKHRLAVQLPERIIIYELYAGDSSGMHYRVKEKINQKLVCNLLVVCADHLVLCQERRLQCLNLQGAVVREWVMDSLIRYIKVVGGPPGREGLLVGLKNGEVFKIFIDNPFPISLLKIGSPIRCLDLSASRKKLSIVDENSQCLVYDLQTSELLYQQPNANSVAWNSHFEDMLCFSGNNLLSIKVADFPVHQQKLSGFVVGLCGSKIFCLHIATMSTVEVPLSAPMYQYLEKKMFREAYQVACLGVTEGDWESLAHAALDDLDLSISRLAFIRIKDINYLQLIYEIDERQRKGENRHDVFLADVLAFRGQFKEAARLYKKEGQPQKALEMYTDLRMFHLAQEYLGSEESATLTKKKADWAKSINEPRAAAEMYLSAGETMKAIDIIAENGWIDMLLEIGRKLDKSEVEVMARLAEHLSALGHLPAAADMYRKLGNIASVVKLYVQAREWREAFSLAEQHPNLRDLVYVPYAQWLAENDNFLLAQKAFHKAGRPQEALKVLQQLTDNAINEKRFDDAGYYNWVLSMQYLDMAREKLEEQDNMLKRFMECQQDASIYYAYHAIQRYTDEPFTSYMPEALFNIARFLLHEIKDSRPKGVLQFSILYTMAKQGRNLGANKLAQQVITKMQKMRIPPRFQENVESTALAIRALPFTDNEDLQPMCYRCSSYNPLLTNYSNNCANCFQPWVFSYVSFETLPLVEFRLEAGITDEEAARLLQLSDESKQPSGWKEGQEGEAEVLTFDESATHDPFTTPALNFDDYNDLSTNFITLGRDHLKAMEPHEVIIMKWPPPLRCQYYRNLLPDVPIAHCQACNKVFHVDDFELQTLQKGHCPFCRTPPPHLKQEKDDDLDMFLN</sequence>
<feature type="domain" description="IFT122 second beta-propeller" evidence="8">
    <location>
        <begin position="311"/>
        <end position="565"/>
    </location>
</feature>
<dbReference type="Gene3D" id="2.130.10.10">
    <property type="entry name" value="YVTN repeat-like/Quinoprotein amine dehydrogenase"/>
    <property type="match status" value="1"/>
</dbReference>
<evidence type="ECO:0000259" key="11">
    <source>
        <dbReference type="Pfam" id="PF25295"/>
    </source>
</evidence>
<gene>
    <name evidence="12" type="ORF">CLODIP_2_CD12466</name>
</gene>
<dbReference type="InterPro" id="IPR015943">
    <property type="entry name" value="WD40/YVTN_repeat-like_dom_sf"/>
</dbReference>
<keyword evidence="5" id="KW-0969">Cilium</keyword>
<dbReference type="PANTHER" id="PTHR12764">
    <property type="entry name" value="WD REPEAT DOMAIN-RELATED"/>
    <property type="match status" value="1"/>
</dbReference>
<dbReference type="Pfam" id="PF25144">
    <property type="entry name" value="Zn_ribbon_IFT122"/>
    <property type="match status" value="1"/>
</dbReference>
<dbReference type="GO" id="GO:0030991">
    <property type="term" value="C:intraciliary transport particle A"/>
    <property type="evidence" value="ECO:0007669"/>
    <property type="project" value="TreeGrafter"/>
</dbReference>
<keyword evidence="6" id="KW-0966">Cell projection</keyword>
<dbReference type="GO" id="GO:1905515">
    <property type="term" value="P:non-motile cilium assembly"/>
    <property type="evidence" value="ECO:0007669"/>
    <property type="project" value="TreeGrafter"/>
</dbReference>
<dbReference type="PANTHER" id="PTHR12764:SF4">
    <property type="entry name" value="INTRAFLAGELLAR TRANSPORT PROTEIN 122 HOMOLOG"/>
    <property type="match status" value="1"/>
</dbReference>
<dbReference type="InterPro" id="IPR056838">
    <property type="entry name" value="Zn_ribbon_IFT122"/>
</dbReference>
<dbReference type="Pfam" id="PF23381">
    <property type="entry name" value="Beta-prop_IFT122_1st"/>
    <property type="match status" value="2"/>
</dbReference>
<evidence type="ECO:0000259" key="9">
    <source>
        <dbReference type="Pfam" id="PF23381"/>
    </source>
</evidence>
<evidence type="ECO:0000256" key="1">
    <source>
        <dbReference type="ARBA" id="ARBA00004138"/>
    </source>
</evidence>
<evidence type="ECO:0000313" key="12">
    <source>
        <dbReference type="EMBL" id="CAB3364917.1"/>
    </source>
</evidence>
<dbReference type="Pfam" id="PF23377">
    <property type="entry name" value="Beta-prop_IFT122_2nd"/>
    <property type="match status" value="1"/>
</dbReference>
<reference evidence="12 13" key="1">
    <citation type="submission" date="2020-04" db="EMBL/GenBank/DDBJ databases">
        <authorList>
            <person name="Alioto T."/>
            <person name="Alioto T."/>
            <person name="Gomez Garrido J."/>
        </authorList>
    </citation>
    <scope>NUCLEOTIDE SEQUENCE [LARGE SCALE GENOMIC DNA]</scope>
</reference>
<dbReference type="Pfam" id="PF25295">
    <property type="entry name" value="TPR_IFT122"/>
    <property type="match status" value="1"/>
</dbReference>
<evidence type="ECO:0000259" key="8">
    <source>
        <dbReference type="Pfam" id="PF23377"/>
    </source>
</evidence>
<evidence type="ECO:0000256" key="2">
    <source>
        <dbReference type="ARBA" id="ARBA00019442"/>
    </source>
</evidence>
<dbReference type="InterPro" id="IPR036322">
    <property type="entry name" value="WD40_repeat_dom_sf"/>
</dbReference>
<dbReference type="InterPro" id="IPR056152">
    <property type="entry name" value="Beta-prop_IFT122_2nd"/>
</dbReference>